<keyword evidence="1" id="KW-0472">Membrane</keyword>
<feature type="transmembrane region" description="Helical" evidence="1">
    <location>
        <begin position="119"/>
        <end position="142"/>
    </location>
</feature>
<comment type="caution">
    <text evidence="2">The sequence shown here is derived from an EMBL/GenBank/DDBJ whole genome shotgun (WGS) entry which is preliminary data.</text>
</comment>
<proteinExistence type="predicted"/>
<keyword evidence="1" id="KW-1133">Transmembrane helix</keyword>
<gene>
    <name evidence="2" type="ORF">PXEA_LOCUS10490</name>
</gene>
<evidence type="ECO:0000256" key="1">
    <source>
        <dbReference type="SAM" id="Phobius"/>
    </source>
</evidence>
<sequence>MSDRQNSMILSCVYLSSAWSVSNTTLSHHACGNRRNVFFTANDLHASALTSHAVHPLAILLHFTSCPTTSPASFLSRFASRLAFSRLLCSSPFTSGLVSPASLHPFSFSSLFCRSAYSFLLSLLFFPSHTAIGFLFIFFFSFTPL</sequence>
<accession>A0A3S5FD73</accession>
<dbReference type="EMBL" id="CAAALY010030877">
    <property type="protein sequence ID" value="VEL17050.1"/>
    <property type="molecule type" value="Genomic_DNA"/>
</dbReference>
<protein>
    <submittedName>
        <fullName evidence="2">Uncharacterized protein</fullName>
    </submittedName>
</protein>
<name>A0A3S5FD73_9PLAT</name>
<keyword evidence="1" id="KW-0812">Transmembrane</keyword>
<reference evidence="2" key="1">
    <citation type="submission" date="2018-11" db="EMBL/GenBank/DDBJ databases">
        <authorList>
            <consortium name="Pathogen Informatics"/>
        </authorList>
    </citation>
    <scope>NUCLEOTIDE SEQUENCE</scope>
</reference>
<dbReference type="AlphaFoldDB" id="A0A3S5FD73"/>
<evidence type="ECO:0000313" key="3">
    <source>
        <dbReference type="Proteomes" id="UP000784294"/>
    </source>
</evidence>
<keyword evidence="3" id="KW-1185">Reference proteome</keyword>
<organism evidence="2 3">
    <name type="scientific">Protopolystoma xenopodis</name>
    <dbReference type="NCBI Taxonomy" id="117903"/>
    <lineage>
        <taxon>Eukaryota</taxon>
        <taxon>Metazoa</taxon>
        <taxon>Spiralia</taxon>
        <taxon>Lophotrochozoa</taxon>
        <taxon>Platyhelminthes</taxon>
        <taxon>Monogenea</taxon>
        <taxon>Polyopisthocotylea</taxon>
        <taxon>Polystomatidea</taxon>
        <taxon>Polystomatidae</taxon>
        <taxon>Protopolystoma</taxon>
    </lineage>
</organism>
<evidence type="ECO:0000313" key="2">
    <source>
        <dbReference type="EMBL" id="VEL17050.1"/>
    </source>
</evidence>
<dbReference type="Proteomes" id="UP000784294">
    <property type="component" value="Unassembled WGS sequence"/>
</dbReference>